<organism evidence="1 2">
    <name type="scientific">Rubroshorea leprosula</name>
    <dbReference type="NCBI Taxonomy" id="152421"/>
    <lineage>
        <taxon>Eukaryota</taxon>
        <taxon>Viridiplantae</taxon>
        <taxon>Streptophyta</taxon>
        <taxon>Embryophyta</taxon>
        <taxon>Tracheophyta</taxon>
        <taxon>Spermatophyta</taxon>
        <taxon>Magnoliopsida</taxon>
        <taxon>eudicotyledons</taxon>
        <taxon>Gunneridae</taxon>
        <taxon>Pentapetalae</taxon>
        <taxon>rosids</taxon>
        <taxon>malvids</taxon>
        <taxon>Malvales</taxon>
        <taxon>Dipterocarpaceae</taxon>
        <taxon>Rubroshorea</taxon>
    </lineage>
</organism>
<dbReference type="AlphaFoldDB" id="A0AAV5LLK0"/>
<gene>
    <name evidence="1" type="ORF">SLEP1_g46225</name>
</gene>
<evidence type="ECO:0000313" key="1">
    <source>
        <dbReference type="EMBL" id="GKV38300.1"/>
    </source>
</evidence>
<dbReference type="EMBL" id="BPVZ01000127">
    <property type="protein sequence ID" value="GKV38300.1"/>
    <property type="molecule type" value="Genomic_DNA"/>
</dbReference>
<keyword evidence="2" id="KW-1185">Reference proteome</keyword>
<accession>A0AAV5LLK0</accession>
<evidence type="ECO:0000313" key="2">
    <source>
        <dbReference type="Proteomes" id="UP001054252"/>
    </source>
</evidence>
<dbReference type="Proteomes" id="UP001054252">
    <property type="component" value="Unassembled WGS sequence"/>
</dbReference>
<protein>
    <submittedName>
        <fullName evidence="1">Uncharacterized protein</fullName>
    </submittedName>
</protein>
<proteinExistence type="predicted"/>
<comment type="caution">
    <text evidence="1">The sequence shown here is derived from an EMBL/GenBank/DDBJ whole genome shotgun (WGS) entry which is preliminary data.</text>
</comment>
<reference evidence="1 2" key="1">
    <citation type="journal article" date="2021" name="Commun. Biol.">
        <title>The genome of Shorea leprosula (Dipterocarpaceae) highlights the ecological relevance of drought in aseasonal tropical rainforests.</title>
        <authorList>
            <person name="Ng K.K.S."/>
            <person name="Kobayashi M.J."/>
            <person name="Fawcett J.A."/>
            <person name="Hatakeyama M."/>
            <person name="Paape T."/>
            <person name="Ng C.H."/>
            <person name="Ang C.C."/>
            <person name="Tnah L.H."/>
            <person name="Lee C.T."/>
            <person name="Nishiyama T."/>
            <person name="Sese J."/>
            <person name="O'Brien M.J."/>
            <person name="Copetti D."/>
            <person name="Mohd Noor M.I."/>
            <person name="Ong R.C."/>
            <person name="Putra M."/>
            <person name="Sireger I.Z."/>
            <person name="Indrioko S."/>
            <person name="Kosugi Y."/>
            <person name="Izuno A."/>
            <person name="Isagi Y."/>
            <person name="Lee S.L."/>
            <person name="Shimizu K.K."/>
        </authorList>
    </citation>
    <scope>NUCLEOTIDE SEQUENCE [LARGE SCALE GENOMIC DNA]</scope>
    <source>
        <strain evidence="1">214</strain>
    </source>
</reference>
<sequence length="154" mass="16073">MDSSSGLSLLHRAIIAPSHAQPCCTSPAPTPEPCTYAPAPCSAPRSSALCCAWPCFLHQLCSAPAPALCTRSPALCLPCWAPLPAMMPLHASHHRPLARLQPALHLAIITPSHAARTPLHRACTPAAAPCCASCTSVPNPAPCNLHATAMQKRQ</sequence>
<name>A0AAV5LLK0_9ROSI</name>